<protein>
    <submittedName>
        <fullName evidence="2">Chromosome partitioning protein, ParB family</fullName>
    </submittedName>
</protein>
<dbReference type="Proteomes" id="UP000182737">
    <property type="component" value="Unassembled WGS sequence"/>
</dbReference>
<feature type="domain" description="ParB-like N-terminal" evidence="1">
    <location>
        <begin position="25"/>
        <end position="121"/>
    </location>
</feature>
<name>A0A1I3LJS9_9SPIR</name>
<dbReference type="RefSeq" id="WP_074932199.1">
    <property type="nucleotide sequence ID" value="NZ_FORI01000007.1"/>
</dbReference>
<dbReference type="SUPFAM" id="SSF110849">
    <property type="entry name" value="ParB/Sulfiredoxin"/>
    <property type="match status" value="1"/>
</dbReference>
<dbReference type="CDD" id="cd16387">
    <property type="entry name" value="ParB_N_Srx"/>
    <property type="match status" value="1"/>
</dbReference>
<accession>A0A1I3LJS9</accession>
<evidence type="ECO:0000313" key="3">
    <source>
        <dbReference type="Proteomes" id="UP000182737"/>
    </source>
</evidence>
<keyword evidence="3" id="KW-1185">Reference proteome</keyword>
<reference evidence="3" key="1">
    <citation type="submission" date="2016-10" db="EMBL/GenBank/DDBJ databases">
        <authorList>
            <person name="Varghese N."/>
            <person name="Submissions S."/>
        </authorList>
    </citation>
    <scope>NUCLEOTIDE SEQUENCE [LARGE SCALE GENOMIC DNA]</scope>
    <source>
        <strain evidence="3">XBD1002</strain>
    </source>
</reference>
<evidence type="ECO:0000259" key="1">
    <source>
        <dbReference type="SMART" id="SM00470"/>
    </source>
</evidence>
<dbReference type="InterPro" id="IPR036086">
    <property type="entry name" value="ParB/Sulfiredoxin_sf"/>
</dbReference>
<dbReference type="EMBL" id="FORI01000007">
    <property type="protein sequence ID" value="SFI85014.1"/>
    <property type="molecule type" value="Genomic_DNA"/>
</dbReference>
<gene>
    <name evidence="2" type="ORF">SAMN04487775_10730</name>
</gene>
<dbReference type="InterPro" id="IPR003115">
    <property type="entry name" value="ParB_N"/>
</dbReference>
<dbReference type="OrthoDB" id="361226at2"/>
<sequence length="291" mass="33215">MIKTLNMLAAGNDVPIADGRKKFSRMMLIEDIEEHADFKALYKIDAGVLERIVKSMKENGFDESQPVHIWLTEDGHKYLIDGYTRYTASKKAGITSLPVYEHSFKSFDETYKYVLGLQVNRRNLDGDELLRNIAILSKCEFVQKSTGSKAELIAKNLGISKRTAQRAISVEKNADEKMRQQIENNEMTLSQAYTKLHSEKSISEKFQVRLLEVTAKIAWYVMAEMSCGFTAEQLLSDEDFKEALKNPEEFEIPANDIQFLMGLGISKEELQKKILRDPKKGRGNKKDDSKE</sequence>
<dbReference type="SMART" id="SM00470">
    <property type="entry name" value="ParB"/>
    <property type="match status" value="1"/>
</dbReference>
<organism evidence="2 3">
    <name type="scientific">Treponema bryantii</name>
    <dbReference type="NCBI Taxonomy" id="163"/>
    <lineage>
        <taxon>Bacteria</taxon>
        <taxon>Pseudomonadati</taxon>
        <taxon>Spirochaetota</taxon>
        <taxon>Spirochaetia</taxon>
        <taxon>Spirochaetales</taxon>
        <taxon>Treponemataceae</taxon>
        <taxon>Treponema</taxon>
    </lineage>
</organism>
<evidence type="ECO:0000313" key="2">
    <source>
        <dbReference type="EMBL" id="SFI85014.1"/>
    </source>
</evidence>
<dbReference type="Gene3D" id="3.90.1530.10">
    <property type="entry name" value="Conserved hypothetical protein from pyrococcus furiosus pfu- 392566-001, ParB domain"/>
    <property type="match status" value="1"/>
</dbReference>
<dbReference type="AlphaFoldDB" id="A0A1I3LJS9"/>
<proteinExistence type="predicted"/>